<name>A0A834WD59_9FABA</name>
<organism evidence="2 3">
    <name type="scientific">Senna tora</name>
    <dbReference type="NCBI Taxonomy" id="362788"/>
    <lineage>
        <taxon>Eukaryota</taxon>
        <taxon>Viridiplantae</taxon>
        <taxon>Streptophyta</taxon>
        <taxon>Embryophyta</taxon>
        <taxon>Tracheophyta</taxon>
        <taxon>Spermatophyta</taxon>
        <taxon>Magnoliopsida</taxon>
        <taxon>eudicotyledons</taxon>
        <taxon>Gunneridae</taxon>
        <taxon>Pentapetalae</taxon>
        <taxon>rosids</taxon>
        <taxon>fabids</taxon>
        <taxon>Fabales</taxon>
        <taxon>Fabaceae</taxon>
        <taxon>Caesalpinioideae</taxon>
        <taxon>Cassia clade</taxon>
        <taxon>Senna</taxon>
    </lineage>
</organism>
<dbReference type="AlphaFoldDB" id="A0A834WD59"/>
<evidence type="ECO:0000256" key="1">
    <source>
        <dbReference type="SAM" id="MobiDB-lite"/>
    </source>
</evidence>
<accession>A0A834WD59</accession>
<feature type="compositionally biased region" description="Basic and acidic residues" evidence="1">
    <location>
        <begin position="1"/>
        <end position="13"/>
    </location>
</feature>
<reference evidence="2" key="1">
    <citation type="submission" date="2020-09" db="EMBL/GenBank/DDBJ databases">
        <title>Genome-Enabled Discovery of Anthraquinone Biosynthesis in Senna tora.</title>
        <authorList>
            <person name="Kang S.-H."/>
            <person name="Pandey R.P."/>
            <person name="Lee C.-M."/>
            <person name="Sim J.-S."/>
            <person name="Jeong J.-T."/>
            <person name="Choi B.-S."/>
            <person name="Jung M."/>
            <person name="Ginzburg D."/>
            <person name="Zhao K."/>
            <person name="Won S.Y."/>
            <person name="Oh T.-J."/>
            <person name="Yu Y."/>
            <person name="Kim N.-H."/>
            <person name="Lee O.R."/>
            <person name="Lee T.-H."/>
            <person name="Bashyal P."/>
            <person name="Kim T.-S."/>
            <person name="Lee W.-H."/>
            <person name="Kawkins C."/>
            <person name="Kim C.-K."/>
            <person name="Kim J.S."/>
            <person name="Ahn B.O."/>
            <person name="Rhee S.Y."/>
            <person name="Sohng J.K."/>
        </authorList>
    </citation>
    <scope>NUCLEOTIDE SEQUENCE</scope>
    <source>
        <tissue evidence="2">Leaf</tissue>
    </source>
</reference>
<feature type="compositionally biased region" description="Basic residues" evidence="1">
    <location>
        <begin position="21"/>
        <end position="32"/>
    </location>
</feature>
<sequence length="32" mass="3717">MKKGERTEDDLTRDTSCTNAKGKRLRRVYSSN</sequence>
<keyword evidence="3" id="KW-1185">Reference proteome</keyword>
<proteinExistence type="predicted"/>
<comment type="caution">
    <text evidence="2">The sequence shown here is derived from an EMBL/GenBank/DDBJ whole genome shotgun (WGS) entry which is preliminary data.</text>
</comment>
<protein>
    <submittedName>
        <fullName evidence="2">Uncharacterized protein</fullName>
    </submittedName>
</protein>
<feature type="region of interest" description="Disordered" evidence="1">
    <location>
        <begin position="1"/>
        <end position="32"/>
    </location>
</feature>
<evidence type="ECO:0000313" key="3">
    <source>
        <dbReference type="Proteomes" id="UP000634136"/>
    </source>
</evidence>
<dbReference type="Proteomes" id="UP000634136">
    <property type="component" value="Unassembled WGS sequence"/>
</dbReference>
<dbReference type="EMBL" id="JAAIUW010000008">
    <property type="protein sequence ID" value="KAF7818197.1"/>
    <property type="molecule type" value="Genomic_DNA"/>
</dbReference>
<gene>
    <name evidence="2" type="ORF">G2W53_023652</name>
</gene>
<evidence type="ECO:0000313" key="2">
    <source>
        <dbReference type="EMBL" id="KAF7818197.1"/>
    </source>
</evidence>